<keyword evidence="2" id="KW-1185">Reference proteome</keyword>
<dbReference type="EMBL" id="UZAH01042940">
    <property type="protein sequence ID" value="VDP62575.1"/>
    <property type="molecule type" value="Genomic_DNA"/>
</dbReference>
<proteinExistence type="predicted"/>
<dbReference type="OrthoDB" id="5852034at2759"/>
<protein>
    <submittedName>
        <fullName evidence="1 3">Uncharacterized protein</fullName>
    </submittedName>
</protein>
<evidence type="ECO:0000313" key="1">
    <source>
        <dbReference type="EMBL" id="VDP62575.1"/>
    </source>
</evidence>
<dbReference type="Proteomes" id="UP000050761">
    <property type="component" value="Unassembled WGS sequence"/>
</dbReference>
<dbReference type="AlphaFoldDB" id="A0A183GX85"/>
<accession>A0A3P8G686</accession>
<accession>A0A183GX85</accession>
<reference evidence="1 2" key="1">
    <citation type="submission" date="2018-11" db="EMBL/GenBank/DDBJ databases">
        <authorList>
            <consortium name="Pathogen Informatics"/>
        </authorList>
    </citation>
    <scope>NUCLEOTIDE SEQUENCE [LARGE SCALE GENOMIC DNA]</scope>
</reference>
<gene>
    <name evidence="1" type="ORF">HPBE_LOCUS27304</name>
</gene>
<reference evidence="3" key="2">
    <citation type="submission" date="2019-09" db="UniProtKB">
        <authorList>
            <consortium name="WormBaseParasite"/>
        </authorList>
    </citation>
    <scope>IDENTIFICATION</scope>
</reference>
<evidence type="ECO:0000313" key="3">
    <source>
        <dbReference type="WBParaSite" id="HPBE_0002730501-mRNA-1"/>
    </source>
</evidence>
<name>A0A183GX85_HELPZ</name>
<evidence type="ECO:0000313" key="2">
    <source>
        <dbReference type="Proteomes" id="UP000050761"/>
    </source>
</evidence>
<organism evidence="2 3">
    <name type="scientific">Heligmosomoides polygyrus</name>
    <name type="common">Parasitic roundworm</name>
    <dbReference type="NCBI Taxonomy" id="6339"/>
    <lineage>
        <taxon>Eukaryota</taxon>
        <taxon>Metazoa</taxon>
        <taxon>Ecdysozoa</taxon>
        <taxon>Nematoda</taxon>
        <taxon>Chromadorea</taxon>
        <taxon>Rhabditida</taxon>
        <taxon>Rhabditina</taxon>
        <taxon>Rhabditomorpha</taxon>
        <taxon>Strongyloidea</taxon>
        <taxon>Heligmosomidae</taxon>
        <taxon>Heligmosomoides</taxon>
    </lineage>
</organism>
<sequence length="119" mass="14331">MDERQKVFQEHINRKVLIDWIRILGLPNPHRKKFDVLLEEFAKEILGYPRDQPSPFSWPTNAGTYANHTAIRVRITYEFWKFFMKDGRKRLYEHNRTNGSRIIIAREKTMSVQEQDRLG</sequence>
<dbReference type="WBParaSite" id="HPBE_0002730501-mRNA-1">
    <property type="protein sequence ID" value="HPBE_0002730501-mRNA-1"/>
    <property type="gene ID" value="HPBE_0002730501"/>
</dbReference>